<dbReference type="Proteomes" id="UP000264006">
    <property type="component" value="Chromosome"/>
</dbReference>
<dbReference type="Gene3D" id="3.60.40.10">
    <property type="entry name" value="PPM-type phosphatase domain"/>
    <property type="match status" value="1"/>
</dbReference>
<dbReference type="EMBL" id="CP031165">
    <property type="protein sequence ID" value="AXV05453.1"/>
    <property type="molecule type" value="Genomic_DNA"/>
</dbReference>
<organism evidence="3 4">
    <name type="scientific">Euzebya pacifica</name>
    <dbReference type="NCBI Taxonomy" id="1608957"/>
    <lineage>
        <taxon>Bacteria</taxon>
        <taxon>Bacillati</taxon>
        <taxon>Actinomycetota</taxon>
        <taxon>Nitriliruptoria</taxon>
        <taxon>Euzebyales</taxon>
    </lineage>
</organism>
<dbReference type="OrthoDB" id="311904at2"/>
<dbReference type="InterPro" id="IPR052016">
    <property type="entry name" value="Bact_Sigma-Reg"/>
</dbReference>
<accession>A0A346XTA6</accession>
<dbReference type="SUPFAM" id="SSF81606">
    <property type="entry name" value="PP2C-like"/>
    <property type="match status" value="1"/>
</dbReference>
<dbReference type="KEGG" id="euz:DVS28_a0752"/>
<sequence>MTSADATASTAARTPHTDPGVLPALIGLLRRVAEATTAGDVLAALVDTVVTTTDATGAAVLERNDTNGRVEVTAHYGVGLPDDQASLAALWASTGSELPMTWSGPAAVPPPLRGRAEWTAGLVMELGVEEPPSRVLLIAGGNVADGLGTYGDLAMAVTPALDALRQHQRMARTRNLLDRVTELAARLTRAGTVAGLLLALVEEVADLEVVTATVVWRLVADTDADRLVAEAEAGPGLSLLQHGMDDEVEQRIRGVLAHGTSRAGRAMLAAPAPLSDGRLLTLLPIGVQPRRVLGLLHDRLLDPEVHGVLSTLVGALGPALVNAGLATERRTLLGTFSRTLRPGRVPAATDIGVEHHPNTTAAESFGGDFFDWFEPDAHRVLLALGDVAGKGVPAAAAASMAVWSLRALGRQGTGPNVLARLLDTAVAEELGGERFVTLALLDIDTTTWRVRMVLAGHPAPLLLRHTTPPEELELHADRPLGVMPLGPAFTTHERQLEPGDALVLFTDGATEAQAPDGERLGRDRLRAAAQAAWAPGSVRASELAGALWSAVHAWSGGPPDDDCALIVLRRP</sequence>
<evidence type="ECO:0000259" key="2">
    <source>
        <dbReference type="SMART" id="SM00331"/>
    </source>
</evidence>
<name>A0A346XTA6_9ACTN</name>
<keyword evidence="4" id="KW-1185">Reference proteome</keyword>
<proteinExistence type="predicted"/>
<dbReference type="SMART" id="SM00331">
    <property type="entry name" value="PP2C_SIG"/>
    <property type="match status" value="1"/>
</dbReference>
<dbReference type="GO" id="GO:0016791">
    <property type="term" value="F:phosphatase activity"/>
    <property type="evidence" value="ECO:0007669"/>
    <property type="project" value="TreeGrafter"/>
</dbReference>
<protein>
    <submittedName>
        <fullName evidence="3">Serine phosphatase RsbU, regulator of sigma subunit</fullName>
    </submittedName>
</protein>
<dbReference type="InterPro" id="IPR001932">
    <property type="entry name" value="PPM-type_phosphatase-like_dom"/>
</dbReference>
<dbReference type="AlphaFoldDB" id="A0A346XTA6"/>
<evidence type="ECO:0000313" key="3">
    <source>
        <dbReference type="EMBL" id="AXV05453.1"/>
    </source>
</evidence>
<keyword evidence="1" id="KW-0378">Hydrolase</keyword>
<feature type="domain" description="PPM-type phosphatase" evidence="2">
    <location>
        <begin position="348"/>
        <end position="570"/>
    </location>
</feature>
<evidence type="ECO:0000256" key="1">
    <source>
        <dbReference type="ARBA" id="ARBA00022801"/>
    </source>
</evidence>
<evidence type="ECO:0000313" key="4">
    <source>
        <dbReference type="Proteomes" id="UP000264006"/>
    </source>
</evidence>
<dbReference type="InterPro" id="IPR036457">
    <property type="entry name" value="PPM-type-like_dom_sf"/>
</dbReference>
<dbReference type="PANTHER" id="PTHR43156:SF2">
    <property type="entry name" value="STAGE II SPORULATION PROTEIN E"/>
    <property type="match status" value="1"/>
</dbReference>
<dbReference type="PANTHER" id="PTHR43156">
    <property type="entry name" value="STAGE II SPORULATION PROTEIN E-RELATED"/>
    <property type="match status" value="1"/>
</dbReference>
<dbReference type="RefSeq" id="WP_114590261.1">
    <property type="nucleotide sequence ID" value="NZ_CAXIBR010000124.1"/>
</dbReference>
<gene>
    <name evidence="3" type="ORF">DVS28_a0752</name>
</gene>
<reference evidence="3 4" key="1">
    <citation type="submission" date="2018-09" db="EMBL/GenBank/DDBJ databases">
        <title>Complete genome sequence of Euzebya sp. DY32-46 isolated from seawater of Pacific Ocean.</title>
        <authorList>
            <person name="Xu L."/>
            <person name="Wu Y.-H."/>
            <person name="Xu X.-W."/>
        </authorList>
    </citation>
    <scope>NUCLEOTIDE SEQUENCE [LARGE SCALE GENOMIC DNA]</scope>
    <source>
        <strain evidence="3 4">DY32-46</strain>
    </source>
</reference>
<dbReference type="Pfam" id="PF07228">
    <property type="entry name" value="SpoIIE"/>
    <property type="match status" value="1"/>
</dbReference>